<dbReference type="InterPro" id="IPR015943">
    <property type="entry name" value="WD40/YVTN_repeat-like_dom_sf"/>
</dbReference>
<feature type="compositionally biased region" description="Basic and acidic residues" evidence="4">
    <location>
        <begin position="290"/>
        <end position="316"/>
    </location>
</feature>
<reference evidence="5 6" key="1">
    <citation type="submission" date="2016-08" db="EMBL/GenBank/DDBJ databases">
        <title>A Parts List for Fungal Cellulosomes Revealed by Comparative Genomics.</title>
        <authorList>
            <consortium name="DOE Joint Genome Institute"/>
            <person name="Haitjema C.H."/>
            <person name="Gilmore S.P."/>
            <person name="Henske J.K."/>
            <person name="Solomon K.V."/>
            <person name="De Groot R."/>
            <person name="Kuo A."/>
            <person name="Mondo S.J."/>
            <person name="Salamov A.A."/>
            <person name="Labutti K."/>
            <person name="Zhao Z."/>
            <person name="Chiniquy J."/>
            <person name="Barry K."/>
            <person name="Brewer H.M."/>
            <person name="Purvine S.O."/>
            <person name="Wright A.T."/>
            <person name="Boxma B."/>
            <person name="Van Alen T."/>
            <person name="Hackstein J.H."/>
            <person name="Baker S.E."/>
            <person name="Grigoriev I.V."/>
            <person name="O'Malley M.A."/>
        </authorList>
    </citation>
    <scope>NUCLEOTIDE SEQUENCE [LARGE SCALE GENOMIC DNA]</scope>
    <source>
        <strain evidence="5 6">G1</strain>
    </source>
</reference>
<evidence type="ECO:0000256" key="4">
    <source>
        <dbReference type="SAM" id="MobiDB-lite"/>
    </source>
</evidence>
<name>A0A1Y2AYP4_9FUNG</name>
<keyword evidence="6" id="KW-1185">Reference proteome</keyword>
<evidence type="ECO:0000256" key="3">
    <source>
        <dbReference type="PROSITE-ProRule" id="PRU00221"/>
    </source>
</evidence>
<dbReference type="PANTHER" id="PTHR19857">
    <property type="entry name" value="MITOCHONDRIAL DIVISION PROTEIN 1-RELATED"/>
    <property type="match status" value="1"/>
</dbReference>
<dbReference type="Gene3D" id="2.130.10.10">
    <property type="entry name" value="YVTN repeat-like/Quinoprotein amine dehydrogenase"/>
    <property type="match status" value="2"/>
</dbReference>
<dbReference type="SMART" id="SM00320">
    <property type="entry name" value="WD40"/>
    <property type="match status" value="4"/>
</dbReference>
<dbReference type="SUPFAM" id="SSF50978">
    <property type="entry name" value="WD40 repeat-like"/>
    <property type="match status" value="1"/>
</dbReference>
<sequence length="744" mass="85802">MKKYIVNKNIQNSSTLDKTSDSVDAENAVLKKEDLLEIPKIFEKDLEAFTQEDRLNLQEVQMLYIRNYNSDKIEIRLNFLQNIQKRINIEAAILKRRYRLNGKKENKENTENTEKIETTETTENTDVSGTNGNSEAIQVIEVLDDDGQEKENNSEQVEVFNPVSDDNKPIEYSLVSSDSINEPTNDNMLLSSEGDFNIENNNENIIEGNETTEIVEYGNPSESNNNVNVTNNEEIEAETDSSVKKRKTKEAKNKTTTKKTTRRKKNINDDDDMDDFVDSSEKPRRTRKSIKTEESKEAKTTTEDNTVRDKGKGTEIDDHFKPADKFKRIRTTFNILELNNLANIYPDEYWKDNAENGEMINFINEKYPLEIVNEANIQDYGQIVGIVLSPDGQMLVTFSTIGTAKLWDMETFELIQTLRDTEERQIDEFFVGRFTPTMEHIVIAGKLKDRNKWSIEDDDNHILPCPLKIFDVVSGKVVSRLEGHAEEVLCIKSVVFKNENYYVTTSQDGYIIKWKMKNGWTELDHYTKMIDGITCMAFTISFLPNTGNKYFLAATDGDVSIFDFEKSQIIQRFVTPYSHYCDCVKIVDCIEYPKPKYIWGESDTLPTKESPMFCYFITRGVEVLDVEDESIPSKPNRCHLEKLIYPVNDHDHFRLEDIKSFNDGDYHSNSWLIKITSNGRYIAAPTYDGKVFIYNLKSGKISGKLHYHEDVEVRDVVFHPYKPLLLSCCDDGTVKVYKSVVKED</sequence>
<feature type="compositionally biased region" description="Low complexity" evidence="4">
    <location>
        <begin position="216"/>
        <end position="232"/>
    </location>
</feature>
<feature type="compositionally biased region" description="Acidic residues" evidence="4">
    <location>
        <begin position="269"/>
        <end position="278"/>
    </location>
</feature>
<dbReference type="OrthoDB" id="5588835at2759"/>
<gene>
    <name evidence="5" type="ORF">LY90DRAFT_95029</name>
</gene>
<proteinExistence type="predicted"/>
<protein>
    <submittedName>
        <fullName evidence="5">WD40 repeat-like protein</fullName>
    </submittedName>
</protein>
<organism evidence="5 6">
    <name type="scientific">Neocallimastix californiae</name>
    <dbReference type="NCBI Taxonomy" id="1754190"/>
    <lineage>
        <taxon>Eukaryota</taxon>
        <taxon>Fungi</taxon>
        <taxon>Fungi incertae sedis</taxon>
        <taxon>Chytridiomycota</taxon>
        <taxon>Chytridiomycota incertae sedis</taxon>
        <taxon>Neocallimastigomycetes</taxon>
        <taxon>Neocallimastigales</taxon>
        <taxon>Neocallimastigaceae</taxon>
        <taxon>Neocallimastix</taxon>
    </lineage>
</organism>
<dbReference type="PROSITE" id="PS50082">
    <property type="entry name" value="WD_REPEATS_2"/>
    <property type="match status" value="1"/>
</dbReference>
<feature type="compositionally biased region" description="Basic residues" evidence="4">
    <location>
        <begin position="244"/>
        <end position="265"/>
    </location>
</feature>
<keyword evidence="2" id="KW-0677">Repeat</keyword>
<dbReference type="Proteomes" id="UP000193920">
    <property type="component" value="Unassembled WGS sequence"/>
</dbReference>
<dbReference type="InterPro" id="IPR036322">
    <property type="entry name" value="WD40_repeat_dom_sf"/>
</dbReference>
<keyword evidence="1 3" id="KW-0853">WD repeat</keyword>
<feature type="compositionally biased region" description="Basic and acidic residues" evidence="4">
    <location>
        <begin position="105"/>
        <end position="118"/>
    </location>
</feature>
<evidence type="ECO:0000313" key="6">
    <source>
        <dbReference type="Proteomes" id="UP000193920"/>
    </source>
</evidence>
<feature type="region of interest" description="Disordered" evidence="4">
    <location>
        <begin position="216"/>
        <end position="316"/>
    </location>
</feature>
<dbReference type="InterPro" id="IPR051179">
    <property type="entry name" value="WD_repeat_multifunction"/>
</dbReference>
<feature type="region of interest" description="Disordered" evidence="4">
    <location>
        <begin position="105"/>
        <end position="131"/>
    </location>
</feature>
<evidence type="ECO:0000256" key="1">
    <source>
        <dbReference type="ARBA" id="ARBA00022574"/>
    </source>
</evidence>
<evidence type="ECO:0000313" key="5">
    <source>
        <dbReference type="EMBL" id="ORY27703.1"/>
    </source>
</evidence>
<evidence type="ECO:0000256" key="2">
    <source>
        <dbReference type="ARBA" id="ARBA00022737"/>
    </source>
</evidence>
<dbReference type="InterPro" id="IPR001680">
    <property type="entry name" value="WD40_rpt"/>
</dbReference>
<dbReference type="EMBL" id="MCOG01000191">
    <property type="protein sequence ID" value="ORY27703.1"/>
    <property type="molecule type" value="Genomic_DNA"/>
</dbReference>
<dbReference type="STRING" id="1754190.A0A1Y2AYP4"/>
<dbReference type="Pfam" id="PF00400">
    <property type="entry name" value="WD40"/>
    <property type="match status" value="2"/>
</dbReference>
<dbReference type="AlphaFoldDB" id="A0A1Y2AYP4"/>
<feature type="repeat" description="WD" evidence="3">
    <location>
        <begin position="383"/>
        <end position="417"/>
    </location>
</feature>
<comment type="caution">
    <text evidence="5">The sequence shown here is derived from an EMBL/GenBank/DDBJ whole genome shotgun (WGS) entry which is preliminary data.</text>
</comment>
<accession>A0A1Y2AYP4</accession>